<dbReference type="STRING" id="576137.A0A1L7WQS0"/>
<gene>
    <name evidence="3" type="ORF">PAC_05006</name>
</gene>
<organism evidence="3 4">
    <name type="scientific">Phialocephala subalpina</name>
    <dbReference type="NCBI Taxonomy" id="576137"/>
    <lineage>
        <taxon>Eukaryota</taxon>
        <taxon>Fungi</taxon>
        <taxon>Dikarya</taxon>
        <taxon>Ascomycota</taxon>
        <taxon>Pezizomycotina</taxon>
        <taxon>Leotiomycetes</taxon>
        <taxon>Helotiales</taxon>
        <taxon>Mollisiaceae</taxon>
        <taxon>Phialocephala</taxon>
        <taxon>Phialocephala fortinii species complex</taxon>
    </lineage>
</organism>
<feature type="compositionally biased region" description="Acidic residues" evidence="1">
    <location>
        <begin position="644"/>
        <end position="657"/>
    </location>
</feature>
<dbReference type="AlphaFoldDB" id="A0A1L7WQS0"/>
<feature type="compositionally biased region" description="Polar residues" evidence="1">
    <location>
        <begin position="1117"/>
        <end position="1127"/>
    </location>
</feature>
<feature type="compositionally biased region" description="Basic and acidic residues" evidence="1">
    <location>
        <begin position="1163"/>
        <end position="1174"/>
    </location>
</feature>
<feature type="compositionally biased region" description="Acidic residues" evidence="1">
    <location>
        <begin position="225"/>
        <end position="235"/>
    </location>
</feature>
<feature type="compositionally biased region" description="Polar residues" evidence="1">
    <location>
        <begin position="1064"/>
        <end position="1074"/>
    </location>
</feature>
<accession>A0A1L7WQS0</accession>
<feature type="compositionally biased region" description="Basic and acidic residues" evidence="1">
    <location>
        <begin position="374"/>
        <end position="390"/>
    </location>
</feature>
<evidence type="ECO:0000256" key="1">
    <source>
        <dbReference type="SAM" id="MobiDB-lite"/>
    </source>
</evidence>
<feature type="compositionally biased region" description="Basic and acidic residues" evidence="1">
    <location>
        <begin position="1133"/>
        <end position="1147"/>
    </location>
</feature>
<feature type="compositionally biased region" description="Polar residues" evidence="1">
    <location>
        <begin position="873"/>
        <end position="912"/>
    </location>
</feature>
<feature type="region of interest" description="Disordered" evidence="1">
    <location>
        <begin position="315"/>
        <end position="390"/>
    </location>
</feature>
<dbReference type="Pfam" id="PF00041">
    <property type="entry name" value="fn3"/>
    <property type="match status" value="1"/>
</dbReference>
<evidence type="ECO:0000313" key="3">
    <source>
        <dbReference type="EMBL" id="CZR55120.1"/>
    </source>
</evidence>
<sequence length="1182" mass="130131">MSLAALDPQEARGARATGHARQGGIEDEDLTKILLGILLSVVSYAVFSVTDPKLEFIETFMNAATFYRERIDWVLNHATERNMLIIQSIGTCVALLWLLSRAWNVLWKPVNDLISILGVEVPDAPEVSLAGIKHNAITLHWSRPGPHKPVVKYLIQVNGVNVGESSRLETAIEVTGLRPGHFYNVRVIAVGSNNFQAGSRVIRLRTLGRDGRPLSNTLAPPTSNEDQDSASDEESQSGRNVGVQATALPETSQPMTREPSASHASQRRNTGGRKHSPSTAGADQAARDHAISNLPEESMHQLTEKFESIRRETEEIVAQSTKDNEDYQSQVGSFTRERDEKKQALKDKEEASERLKKEVNYYERLNRQAQNRKSQKEKILKDKQSERVKMQEDMMRWKKEIQDMRIERETWRKEQECVEKNRQKEAEELRESIRKFQLSQEALDEEIHAKGIQIKHLEDERKKLPGAEDDEDSRTREASNKQEDDEWQATEREWLAKLNTCGQQVTDIAGLITQKQARLASLQQNPILYQAASTGVDFEPTGVQTRVKSRSTRSRKSRTSTISSPISAFPITDSAFPSAAAYNNLNTTSPTFAPGPYIDMRNDTAMVPLSEHMNGMSEEDFRALTAGAPLSPTATQLLPSNIFADDDIPSPDEDEEGPFGPALHDDPQSPHSSSRSASIFPSPQNSSHNLAMYGVSGRDYADSDRRSMNSPRTHFGAIGSPVSEQPAPHNNKLRDLFSLPRTRGKTMQEDGPSLGSLKPGQSQSFPRSTEEPEALTTKQRRISFSSGWPSFLRGSPAAESASRASQGNAPAPARNVGARNRRGFNMFSNSLDDPSIRSDRDPSSPRPLSIASSDLPRPSTDSAPFGWGPPQETLLNRASPLATNWSINAPQTWSRNPSRRPSIQHGSSTGLTTGIADEDDEFLPPSDPYAHQSSPSATVGVIGTRPPSSHKPVTPKLNPAAPAFSFTFGRTKSEKENAKHKGKGKSVDGTSTTEETPENPYTSSPPASRKSRDTHSIHTQNSMAESYESLDRVSSNPASDKAPLSSTSTKEKEPSSFKQLFRKGSSSKFSVTSLRNKDGFFGGKKAGSNTGSDRNASAERDSSFDEWSEDTFGRSVDSVTSSPMIGSTGSGEWKGKDKETGTPKEGKMGGVNWSRFGLKKGKTRESLDVDRSEAETATEDET</sequence>
<dbReference type="OrthoDB" id="5572782at2759"/>
<feature type="domain" description="Fibronectin type-III" evidence="2">
    <location>
        <begin position="121"/>
        <end position="209"/>
    </location>
</feature>
<dbReference type="InterPro" id="IPR013783">
    <property type="entry name" value="Ig-like_fold"/>
</dbReference>
<evidence type="ECO:0000259" key="2">
    <source>
        <dbReference type="PROSITE" id="PS50853"/>
    </source>
</evidence>
<protein>
    <recommendedName>
        <fullName evidence="2">Fibronectin type-III domain-containing protein</fullName>
    </recommendedName>
</protein>
<dbReference type="Gene3D" id="2.60.40.10">
    <property type="entry name" value="Immunoglobulins"/>
    <property type="match status" value="1"/>
</dbReference>
<feature type="region of interest" description="Disordered" evidence="1">
    <location>
        <begin position="458"/>
        <end position="487"/>
    </location>
</feature>
<feature type="compositionally biased region" description="Basic and acidic residues" evidence="1">
    <location>
        <begin position="473"/>
        <end position="482"/>
    </location>
</feature>
<dbReference type="InterPro" id="IPR003961">
    <property type="entry name" value="FN3_dom"/>
</dbReference>
<dbReference type="InterPro" id="IPR036116">
    <property type="entry name" value="FN3_sf"/>
</dbReference>
<dbReference type="EMBL" id="FJOG01000006">
    <property type="protein sequence ID" value="CZR55120.1"/>
    <property type="molecule type" value="Genomic_DNA"/>
</dbReference>
<feature type="region of interest" description="Disordered" evidence="1">
    <location>
        <begin position="210"/>
        <end position="286"/>
    </location>
</feature>
<name>A0A1L7WQS0_9HELO</name>
<evidence type="ECO:0000313" key="4">
    <source>
        <dbReference type="Proteomes" id="UP000184330"/>
    </source>
</evidence>
<proteinExistence type="predicted"/>
<dbReference type="Proteomes" id="UP000184330">
    <property type="component" value="Unassembled WGS sequence"/>
</dbReference>
<dbReference type="SMART" id="SM00060">
    <property type="entry name" value="FN3"/>
    <property type="match status" value="1"/>
</dbReference>
<dbReference type="CDD" id="cd00063">
    <property type="entry name" value="FN3"/>
    <property type="match status" value="1"/>
</dbReference>
<feature type="compositionally biased region" description="Basic and acidic residues" evidence="1">
    <location>
        <begin position="335"/>
        <end position="366"/>
    </location>
</feature>
<feature type="compositionally biased region" description="Basic and acidic residues" evidence="1">
    <location>
        <begin position="834"/>
        <end position="843"/>
    </location>
</feature>
<dbReference type="SUPFAM" id="SSF49265">
    <property type="entry name" value="Fibronectin type III"/>
    <property type="match status" value="1"/>
</dbReference>
<feature type="compositionally biased region" description="Low complexity" evidence="1">
    <location>
        <begin position="669"/>
        <end position="683"/>
    </location>
</feature>
<reference evidence="3 4" key="1">
    <citation type="submission" date="2016-03" db="EMBL/GenBank/DDBJ databases">
        <authorList>
            <person name="Ploux O."/>
        </authorList>
    </citation>
    <scope>NUCLEOTIDE SEQUENCE [LARGE SCALE GENOMIC DNA]</scope>
    <source>
        <strain evidence="3 4">UAMH 11012</strain>
    </source>
</reference>
<feature type="compositionally biased region" description="Polar residues" evidence="1">
    <location>
        <begin position="988"/>
        <end position="1006"/>
    </location>
</feature>
<feature type="region of interest" description="Disordered" evidence="1">
    <location>
        <begin position="632"/>
        <end position="1182"/>
    </location>
</feature>
<feature type="region of interest" description="Disordered" evidence="1">
    <location>
        <begin position="1"/>
        <end position="20"/>
    </location>
</feature>
<keyword evidence="4" id="KW-1185">Reference proteome</keyword>
<dbReference type="PROSITE" id="PS50853">
    <property type="entry name" value="FN3"/>
    <property type="match status" value="1"/>
</dbReference>